<gene>
    <name evidence="1" type="ORF">ISS97_17940</name>
</gene>
<accession>A0ABW8KBF2</accession>
<dbReference type="RefSeq" id="WP_379983218.1">
    <property type="nucleotide sequence ID" value="NZ_JADIKD010000012.1"/>
</dbReference>
<proteinExistence type="predicted"/>
<organism evidence="1 2">
    <name type="scientific">Dyella koreensis</name>
    <dbReference type="NCBI Taxonomy" id="311235"/>
    <lineage>
        <taxon>Bacteria</taxon>
        <taxon>Pseudomonadati</taxon>
        <taxon>Pseudomonadota</taxon>
        <taxon>Gammaproteobacteria</taxon>
        <taxon>Lysobacterales</taxon>
        <taxon>Rhodanobacteraceae</taxon>
        <taxon>Dyella</taxon>
    </lineage>
</organism>
<evidence type="ECO:0000313" key="1">
    <source>
        <dbReference type="EMBL" id="MFK2919157.1"/>
    </source>
</evidence>
<dbReference type="EMBL" id="JADIKD010000012">
    <property type="protein sequence ID" value="MFK2919157.1"/>
    <property type="molecule type" value="Genomic_DNA"/>
</dbReference>
<name>A0ABW8KBF2_9GAMM</name>
<reference evidence="1 2" key="1">
    <citation type="submission" date="2020-10" db="EMBL/GenBank/DDBJ databases">
        <title>Phylogeny of dyella-like bacteria.</title>
        <authorList>
            <person name="Fu J."/>
        </authorList>
    </citation>
    <scope>NUCLEOTIDE SEQUENCE [LARGE SCALE GENOMIC DNA]</scope>
    <source>
        <strain evidence="1 2">BB4</strain>
    </source>
</reference>
<protein>
    <submittedName>
        <fullName evidence="1">Uncharacterized protein</fullName>
    </submittedName>
</protein>
<comment type="caution">
    <text evidence="1">The sequence shown here is derived from an EMBL/GenBank/DDBJ whole genome shotgun (WGS) entry which is preliminary data.</text>
</comment>
<evidence type="ECO:0000313" key="2">
    <source>
        <dbReference type="Proteomes" id="UP001620408"/>
    </source>
</evidence>
<sequence length="302" mass="32710">MVRHDVFLASCLWLFVMLMPTAWGDEWPEGHSCMSHTVIGGLAEDGKSVEVPLAGIDQISGACSDHSPLWIQGDDRPHACTRLTIEGEAIAHLWLSPLPAQPAKKMLAPPLLISTRRFAPARWKERPATVAELDALRALHSTLKPPAFEGSVLEDQGVTLPLGPTSYLPLGKGVTAIDTGVDGSVYLFVPGRALNDADAEGMSAVGPEKGCATVSQLVFVRSPRGVHYRVELPAKPMAYVADPDSSYPAVQVATNCGAMMFIWRIEPNPSKLIDYQNGYEYGDALPTSGYGRYVSLWQSRGR</sequence>
<keyword evidence="2" id="KW-1185">Reference proteome</keyword>
<dbReference type="Proteomes" id="UP001620408">
    <property type="component" value="Unassembled WGS sequence"/>
</dbReference>